<feature type="non-terminal residue" evidence="1">
    <location>
        <position position="132"/>
    </location>
</feature>
<dbReference type="AlphaFoldDB" id="A0AAV2R4G9"/>
<dbReference type="EMBL" id="CAXKWB010015977">
    <property type="protein sequence ID" value="CAL4114994.1"/>
    <property type="molecule type" value="Genomic_DNA"/>
</dbReference>
<dbReference type="Proteomes" id="UP001497623">
    <property type="component" value="Unassembled WGS sequence"/>
</dbReference>
<evidence type="ECO:0000313" key="1">
    <source>
        <dbReference type="EMBL" id="CAL4114994.1"/>
    </source>
</evidence>
<dbReference type="InterPro" id="IPR016187">
    <property type="entry name" value="CTDL_fold"/>
</dbReference>
<keyword evidence="2" id="KW-1185">Reference proteome</keyword>
<proteinExistence type="predicted"/>
<name>A0AAV2R4G9_MEGNR</name>
<dbReference type="SUPFAM" id="SSF56436">
    <property type="entry name" value="C-type lectin-like"/>
    <property type="match status" value="1"/>
</dbReference>
<sequence length="132" mass="15730">ECSNEPFKLKGSNETFVIFLDEMRKWPQANKKCEEEFMRTAHPSNEIVLKLRKHLLESCGNVPVWLNARSDGTKFLWLDTKTELNRKDDLWLKGDPTSIFDQTWHYLDKRMGSDHCLNLAVWFDSWSERPRR</sequence>
<organism evidence="1 2">
    <name type="scientific">Meganyctiphanes norvegica</name>
    <name type="common">Northern krill</name>
    <name type="synonym">Thysanopoda norvegica</name>
    <dbReference type="NCBI Taxonomy" id="48144"/>
    <lineage>
        <taxon>Eukaryota</taxon>
        <taxon>Metazoa</taxon>
        <taxon>Ecdysozoa</taxon>
        <taxon>Arthropoda</taxon>
        <taxon>Crustacea</taxon>
        <taxon>Multicrustacea</taxon>
        <taxon>Malacostraca</taxon>
        <taxon>Eumalacostraca</taxon>
        <taxon>Eucarida</taxon>
        <taxon>Euphausiacea</taxon>
        <taxon>Euphausiidae</taxon>
        <taxon>Meganyctiphanes</taxon>
    </lineage>
</organism>
<accession>A0AAV2R4G9</accession>
<dbReference type="InterPro" id="IPR016186">
    <property type="entry name" value="C-type_lectin-like/link_sf"/>
</dbReference>
<dbReference type="Gene3D" id="3.10.100.10">
    <property type="entry name" value="Mannose-Binding Protein A, subunit A"/>
    <property type="match status" value="1"/>
</dbReference>
<evidence type="ECO:0008006" key="3">
    <source>
        <dbReference type="Google" id="ProtNLM"/>
    </source>
</evidence>
<protein>
    <recommendedName>
        <fullName evidence="3">C-type lectin domain-containing protein</fullName>
    </recommendedName>
</protein>
<comment type="caution">
    <text evidence="1">The sequence shown here is derived from an EMBL/GenBank/DDBJ whole genome shotgun (WGS) entry which is preliminary data.</text>
</comment>
<reference evidence="1 2" key="1">
    <citation type="submission" date="2024-05" db="EMBL/GenBank/DDBJ databases">
        <authorList>
            <person name="Wallberg A."/>
        </authorList>
    </citation>
    <scope>NUCLEOTIDE SEQUENCE [LARGE SCALE GENOMIC DNA]</scope>
</reference>
<gene>
    <name evidence="1" type="ORF">MNOR_LOCUS20567</name>
</gene>
<feature type="non-terminal residue" evidence="1">
    <location>
        <position position="1"/>
    </location>
</feature>
<evidence type="ECO:0000313" key="2">
    <source>
        <dbReference type="Proteomes" id="UP001497623"/>
    </source>
</evidence>